<proteinExistence type="predicted"/>
<protein>
    <submittedName>
        <fullName evidence="1">Uncharacterized protein</fullName>
    </submittedName>
</protein>
<accession>A0ABT6S1V6</accession>
<name>A0ABT6S1V6_9ACTN</name>
<dbReference type="RefSeq" id="WP_282517151.1">
    <property type="nucleotide sequence ID" value="NZ_JASCIR010000061.1"/>
</dbReference>
<organism evidence="1 2">
    <name type="scientific">Streptomyces solicavernae</name>
    <dbReference type="NCBI Taxonomy" id="3043614"/>
    <lineage>
        <taxon>Bacteria</taxon>
        <taxon>Bacillati</taxon>
        <taxon>Actinomycetota</taxon>
        <taxon>Actinomycetes</taxon>
        <taxon>Kitasatosporales</taxon>
        <taxon>Streptomycetaceae</taxon>
        <taxon>Streptomyces</taxon>
    </lineage>
</organism>
<evidence type="ECO:0000313" key="1">
    <source>
        <dbReference type="EMBL" id="MDI3390665.1"/>
    </source>
</evidence>
<sequence>MEADQIAELRTMYVFGPAEGETWGLTFDALERKLRDRNPDEFVRVEEPGEGPLDRSTTMYFGITLADEDLEGMAKRDSEGVAITDCTAPLAAEFALWLRESIVPQGAAVTFNTEWGLEEDLPDSVVPDSTQEGLIALFVTHLEETGGLD</sequence>
<keyword evidence="2" id="KW-1185">Reference proteome</keyword>
<gene>
    <name evidence="1" type="ORF">QIS99_31390</name>
</gene>
<dbReference type="Proteomes" id="UP001224661">
    <property type="component" value="Unassembled WGS sequence"/>
</dbReference>
<reference evidence="1 2" key="1">
    <citation type="submission" date="2023-05" db="EMBL/GenBank/DDBJ databases">
        <title>Draft genome sequence of Streptomyces sp. B-S-A8 isolated from a cave soil in Thailand.</title>
        <authorList>
            <person name="Chamroensaksri N."/>
            <person name="Muangham S."/>
        </authorList>
    </citation>
    <scope>NUCLEOTIDE SEQUENCE [LARGE SCALE GENOMIC DNA]</scope>
    <source>
        <strain evidence="1 2">B-S-A8</strain>
    </source>
</reference>
<evidence type="ECO:0000313" key="2">
    <source>
        <dbReference type="Proteomes" id="UP001224661"/>
    </source>
</evidence>
<comment type="caution">
    <text evidence="1">The sequence shown here is derived from an EMBL/GenBank/DDBJ whole genome shotgun (WGS) entry which is preliminary data.</text>
</comment>
<dbReference type="EMBL" id="JASCIR010000061">
    <property type="protein sequence ID" value="MDI3390665.1"/>
    <property type="molecule type" value="Genomic_DNA"/>
</dbReference>